<protein>
    <submittedName>
        <fullName evidence="2">EGF-like domain-containing protein</fullName>
    </submittedName>
</protein>
<evidence type="ECO:0000313" key="2">
    <source>
        <dbReference type="WBParaSite" id="ES5_v2.g23160.t1"/>
    </source>
</evidence>
<organism evidence="1 2">
    <name type="scientific">Panagrolaimus sp. ES5</name>
    <dbReference type="NCBI Taxonomy" id="591445"/>
    <lineage>
        <taxon>Eukaryota</taxon>
        <taxon>Metazoa</taxon>
        <taxon>Ecdysozoa</taxon>
        <taxon>Nematoda</taxon>
        <taxon>Chromadorea</taxon>
        <taxon>Rhabditida</taxon>
        <taxon>Tylenchina</taxon>
        <taxon>Panagrolaimomorpha</taxon>
        <taxon>Panagrolaimoidea</taxon>
        <taxon>Panagrolaimidae</taxon>
        <taxon>Panagrolaimus</taxon>
    </lineage>
</organism>
<reference evidence="2" key="1">
    <citation type="submission" date="2022-11" db="UniProtKB">
        <authorList>
            <consortium name="WormBaseParasite"/>
        </authorList>
    </citation>
    <scope>IDENTIFICATION</scope>
</reference>
<dbReference type="WBParaSite" id="ES5_v2.g23160.t1">
    <property type="protein sequence ID" value="ES5_v2.g23160.t1"/>
    <property type="gene ID" value="ES5_v2.g23160"/>
</dbReference>
<dbReference type="Proteomes" id="UP000887579">
    <property type="component" value="Unplaced"/>
</dbReference>
<name>A0AC34G0F8_9BILA</name>
<evidence type="ECO:0000313" key="1">
    <source>
        <dbReference type="Proteomes" id="UP000887579"/>
    </source>
</evidence>
<proteinExistence type="predicted"/>
<accession>A0AC34G0F8</accession>
<sequence>MACPAPEPQPRPSGVCNPNTQTGCDRSLNEICVDVNGQPKCQCPKMFQRHPLTRVCGGDLCNPQVLTSCPHPEVCSPTPFGNFRCTCPADFARDMRSGVCVSTKENPRIEEQRDSDCSNGGPKCPSGEQCVLEADGSHRCACGSGMERNRNVRNECLTAENDCDRSGRCIDTDEGYICVCPHGFLDQSPDPINRPGRKCTPERNECLDGTHNCSPDAICTDTPEGFVCRCKAGFIDFSTNPQNSPGIFCKQFINECARPELNNCDQNAVCIDTQESYKCMCKSGFTDLDELRNPGRHCQKVQQNERCLAGRNDCDKNARCVQRGDNEYSCLCPPDFRDKSPDPISRPGRVCIPLIPECDNPTLNDCDSPDRAICTDTDEGYLCRCRQGFLDISPNIQSKPGRLLENECAMGTHDCARDGGICEDTPDSYTCRCAINYLDVSFDRVQRPGRKCKRLIDECATGQNDCSPNGICTDTEDSYICACPSNYIDVSTDPSNKPGRRCLPLINECAKIMHDCSPNADCEDTPDSYKCICRDDFVDESPDQNRPGRVCRPALVDECRLGKHDCSRDADCHDLPQGYTCQCHAEFLDESPNRITHPGRKCVPRPTPPPDECRVDVSTSCRVELNEVCRIVNGKPKCACP</sequence>